<keyword evidence="2" id="KW-1185">Reference proteome</keyword>
<dbReference type="PANTHER" id="PTHR24114">
    <property type="entry name" value="LEUCINE RICH REPEAT FAMILY PROTEIN"/>
    <property type="match status" value="1"/>
</dbReference>
<dbReference type="Pfam" id="PF13516">
    <property type="entry name" value="LRR_6"/>
    <property type="match status" value="7"/>
</dbReference>
<dbReference type="PANTHER" id="PTHR24114:SF2">
    <property type="entry name" value="F-BOX DOMAIN-CONTAINING PROTEIN-RELATED"/>
    <property type="match status" value="1"/>
</dbReference>
<dbReference type="EMBL" id="DS113341">
    <property type="protein sequence ID" value="EAY10282.1"/>
    <property type="molecule type" value="Genomic_DNA"/>
</dbReference>
<dbReference type="KEGG" id="tva:4768215"/>
<dbReference type="VEuPathDB" id="TrichDB:TVAG_047040"/>
<dbReference type="OMA" id="FTAICHA"/>
<dbReference type="InterPro" id="IPR032675">
    <property type="entry name" value="LRR_dom_sf"/>
</dbReference>
<evidence type="ECO:0000313" key="1">
    <source>
        <dbReference type="EMBL" id="EAY10282.1"/>
    </source>
</evidence>
<dbReference type="OrthoDB" id="333024at2759"/>
<dbReference type="RefSeq" id="XP_001322505.1">
    <property type="nucleotide sequence ID" value="XM_001322470.1"/>
</dbReference>
<dbReference type="eggNOG" id="KOG4308">
    <property type="taxonomic scope" value="Eukaryota"/>
</dbReference>
<dbReference type="AlphaFoldDB" id="A2EAS9"/>
<dbReference type="InParanoid" id="A2EAS9"/>
<gene>
    <name evidence="1" type="ORF">TVAG_047040</name>
</gene>
<dbReference type="VEuPathDB" id="TrichDB:TVAGG3_0959020"/>
<dbReference type="SMART" id="SM00368">
    <property type="entry name" value="LRR_RI"/>
    <property type="match status" value="13"/>
</dbReference>
<dbReference type="InterPro" id="IPR052394">
    <property type="entry name" value="LRR-containing"/>
</dbReference>
<dbReference type="SMR" id="A2EAS9"/>
<organism evidence="1 2">
    <name type="scientific">Trichomonas vaginalis (strain ATCC PRA-98 / G3)</name>
    <dbReference type="NCBI Taxonomy" id="412133"/>
    <lineage>
        <taxon>Eukaryota</taxon>
        <taxon>Metamonada</taxon>
        <taxon>Parabasalia</taxon>
        <taxon>Trichomonadida</taxon>
        <taxon>Trichomonadidae</taxon>
        <taxon>Trichomonas</taxon>
    </lineage>
</organism>
<dbReference type="InterPro" id="IPR001611">
    <property type="entry name" value="Leu-rich_rpt"/>
</dbReference>
<name>A2EAS9_TRIV3</name>
<sequence>MSERLEKIIPMLRRNDPIINSINLVNVRMDDIIADKLIDALNANSFIAKISLQKNQISKRICMRIFDLLKAHPKLTHLEIIDNDVDDESIEHLSNVLISLPPNRDSIMLILRKNSFDIRGARALARAIEKNAPVVWLDLRGNDHIGDAGVKAIAFALTKNRTLSGLDLINCKCGEEGAAELSDALLNNTTLTTLLLQDRFEAKVIYSLGSMLSDANCRLQALYLWSCNITTDLLQKLCESLKNNRCLTTLALSYNKLNDDAAYYISRMILENRSITKLHLGANKFTRSASSYFSICLNKNTTLQYLDISRNVIASEGLWPLSVALSGNKELKFLDLRHNSIDFRGAAMFSDLFEQNESIMTLRLSGNKFGDPSIALMASKLKMNKSIKVLELMDVDMTKKGFTAICHALKENKTLQKLTVSQNNLNSEAMKSLCELLKVNTTLNSISMSGCGIDDQGCAYIAEGIGSNASLSYLDISMNNFTVNGMNKILNALLGNFSLLKIDYNNNTNNDQNLGDKIADYLERNNYYQHNELMKDLAMLATDESFL</sequence>
<evidence type="ECO:0000313" key="2">
    <source>
        <dbReference type="Proteomes" id="UP000001542"/>
    </source>
</evidence>
<dbReference type="SUPFAM" id="SSF52047">
    <property type="entry name" value="RNI-like"/>
    <property type="match status" value="2"/>
</dbReference>
<dbReference type="STRING" id="5722.A2EAS9"/>
<reference evidence="1" key="2">
    <citation type="journal article" date="2007" name="Science">
        <title>Draft genome sequence of the sexually transmitted pathogen Trichomonas vaginalis.</title>
        <authorList>
            <person name="Carlton J.M."/>
            <person name="Hirt R.P."/>
            <person name="Silva J.C."/>
            <person name="Delcher A.L."/>
            <person name="Schatz M."/>
            <person name="Zhao Q."/>
            <person name="Wortman J.R."/>
            <person name="Bidwell S.L."/>
            <person name="Alsmark U.C.M."/>
            <person name="Besteiro S."/>
            <person name="Sicheritz-Ponten T."/>
            <person name="Noel C.J."/>
            <person name="Dacks J.B."/>
            <person name="Foster P.G."/>
            <person name="Simillion C."/>
            <person name="Van de Peer Y."/>
            <person name="Miranda-Saavedra D."/>
            <person name="Barton G.J."/>
            <person name="Westrop G.D."/>
            <person name="Mueller S."/>
            <person name="Dessi D."/>
            <person name="Fiori P.L."/>
            <person name="Ren Q."/>
            <person name="Paulsen I."/>
            <person name="Zhang H."/>
            <person name="Bastida-Corcuera F.D."/>
            <person name="Simoes-Barbosa A."/>
            <person name="Brown M.T."/>
            <person name="Hayes R.D."/>
            <person name="Mukherjee M."/>
            <person name="Okumura C.Y."/>
            <person name="Schneider R."/>
            <person name="Smith A.J."/>
            <person name="Vanacova S."/>
            <person name="Villalvazo M."/>
            <person name="Haas B.J."/>
            <person name="Pertea M."/>
            <person name="Feldblyum T.V."/>
            <person name="Utterback T.R."/>
            <person name="Shu C.L."/>
            <person name="Osoegawa K."/>
            <person name="de Jong P.J."/>
            <person name="Hrdy I."/>
            <person name="Horvathova L."/>
            <person name="Zubacova Z."/>
            <person name="Dolezal P."/>
            <person name="Malik S.B."/>
            <person name="Logsdon J.M. Jr."/>
            <person name="Henze K."/>
            <person name="Gupta A."/>
            <person name="Wang C.C."/>
            <person name="Dunne R.L."/>
            <person name="Upcroft J.A."/>
            <person name="Upcroft P."/>
            <person name="White O."/>
            <person name="Salzberg S.L."/>
            <person name="Tang P."/>
            <person name="Chiu C.-H."/>
            <person name="Lee Y.-S."/>
            <person name="Embley T.M."/>
            <person name="Coombs G.H."/>
            <person name="Mottram J.C."/>
            <person name="Tachezy J."/>
            <person name="Fraser-Liggett C.M."/>
            <person name="Johnson P.J."/>
        </authorList>
    </citation>
    <scope>NUCLEOTIDE SEQUENCE [LARGE SCALE GENOMIC DNA]</scope>
    <source>
        <strain evidence="1">G3</strain>
    </source>
</reference>
<reference evidence="1" key="1">
    <citation type="submission" date="2006-10" db="EMBL/GenBank/DDBJ databases">
        <authorList>
            <person name="Amadeo P."/>
            <person name="Zhao Q."/>
            <person name="Wortman J."/>
            <person name="Fraser-Liggett C."/>
            <person name="Carlton J."/>
        </authorList>
    </citation>
    <scope>NUCLEOTIDE SEQUENCE</scope>
    <source>
        <strain evidence="1">G3</strain>
    </source>
</reference>
<dbReference type="Gene3D" id="3.80.10.10">
    <property type="entry name" value="Ribonuclease Inhibitor"/>
    <property type="match status" value="5"/>
</dbReference>
<accession>A2EAS9</accession>
<proteinExistence type="predicted"/>
<protein>
    <submittedName>
        <fullName evidence="1">Leucine Rich Repeat family protein</fullName>
    </submittedName>
</protein>
<dbReference type="Proteomes" id="UP000001542">
    <property type="component" value="Unassembled WGS sequence"/>
</dbReference>